<reference evidence="3" key="1">
    <citation type="submission" date="2016-10" db="EMBL/GenBank/DDBJ databases">
        <authorList>
            <person name="Benchimol M."/>
            <person name="Almeida L.G."/>
            <person name="Vasconcelos A.T."/>
            <person name="Perreira-Neves A."/>
            <person name="Rosa I.A."/>
            <person name="Tasca T."/>
            <person name="Bogo M.R."/>
            <person name="de Souza W."/>
        </authorList>
    </citation>
    <scope>NUCLEOTIDE SEQUENCE [LARGE SCALE GENOMIC DNA]</scope>
    <source>
        <strain evidence="3">K</strain>
    </source>
</reference>
<dbReference type="GeneID" id="94833925"/>
<feature type="transmembrane region" description="Helical" evidence="1">
    <location>
        <begin position="62"/>
        <end position="84"/>
    </location>
</feature>
<feature type="transmembrane region" description="Helical" evidence="1">
    <location>
        <begin position="238"/>
        <end position="257"/>
    </location>
</feature>
<keyword evidence="1" id="KW-1133">Transmembrane helix</keyword>
<feature type="transmembrane region" description="Helical" evidence="1">
    <location>
        <begin position="132"/>
        <end position="151"/>
    </location>
</feature>
<sequence length="538" mass="62118">MPPRRLSAPSLNQMSMITALQGNAVSPQSLETTAVFPEFTPSSSYDKVKLSNWSHFRAPRRFWEYLIFAVSIVTPIEISYVLIFDRQISVQKYSIFFIFDAIQLIDNFVILKTPFLRHGILVDGIIDIIRNYGVASFIIHAIASLPLGWIGIIKEDIFLYGILSINRLFRLHQCWRSNRFIQDSQAYQGAISKIFPHLLFFILVVHIYACIFYLIAHIQGINTSWLQEYVQLGFTTDQLYVVCLYFVLTTIFTIGFGDLHPSTSAERIICIFLEVTGVAYEDLIVARMVQLLLDPNRSLFIKSAQTMSEYLHNKKIDKIYQKHVTHYMQNVWDSTHGAPPWSELFKGLPTSIKSSITLEFCDKAFSKMPLFYGMRQNFFLKFIETMRAFTYIPGQIIYEEGDHDYDLYVFKGGIVQFIKSGQAYVTQETGNNFVDGEKEFLFKEARKTSLVALTFVDGWKASRGRFCEVINSDSRWRKLLFINTRHLYPDVIVAKGLDENNMWEEDEHEIKKHIKDQPIFLSDDEDLAYIGAGSSDSD</sequence>
<dbReference type="EMBL" id="MLAK01000547">
    <property type="protein sequence ID" value="OHT13164.1"/>
    <property type="molecule type" value="Genomic_DNA"/>
</dbReference>
<organism evidence="3 4">
    <name type="scientific">Tritrichomonas foetus</name>
    <dbReference type="NCBI Taxonomy" id="1144522"/>
    <lineage>
        <taxon>Eukaryota</taxon>
        <taxon>Metamonada</taxon>
        <taxon>Parabasalia</taxon>
        <taxon>Tritrichomonadida</taxon>
        <taxon>Tritrichomonadidae</taxon>
        <taxon>Tritrichomonas</taxon>
    </lineage>
</organism>
<dbReference type="RefSeq" id="XP_068366300.1">
    <property type="nucleotide sequence ID" value="XM_068499221.1"/>
</dbReference>
<dbReference type="GO" id="GO:0042391">
    <property type="term" value="P:regulation of membrane potential"/>
    <property type="evidence" value="ECO:0007669"/>
    <property type="project" value="TreeGrafter"/>
</dbReference>
<dbReference type="SUPFAM" id="SSF51206">
    <property type="entry name" value="cAMP-binding domain-like"/>
    <property type="match status" value="1"/>
</dbReference>
<dbReference type="GO" id="GO:0005886">
    <property type="term" value="C:plasma membrane"/>
    <property type="evidence" value="ECO:0007669"/>
    <property type="project" value="TreeGrafter"/>
</dbReference>
<feature type="domain" description="Cyclic nucleotide-binding" evidence="2">
    <location>
        <begin position="370"/>
        <end position="470"/>
    </location>
</feature>
<dbReference type="Gene3D" id="2.60.120.10">
    <property type="entry name" value="Jelly Rolls"/>
    <property type="match status" value="1"/>
</dbReference>
<evidence type="ECO:0000313" key="4">
    <source>
        <dbReference type="Proteomes" id="UP000179807"/>
    </source>
</evidence>
<dbReference type="SUPFAM" id="SSF81324">
    <property type="entry name" value="Voltage-gated potassium channels"/>
    <property type="match status" value="1"/>
</dbReference>
<feature type="transmembrane region" description="Helical" evidence="1">
    <location>
        <begin position="90"/>
        <end position="111"/>
    </location>
</feature>
<dbReference type="Pfam" id="PF07885">
    <property type="entry name" value="Ion_trans_2"/>
    <property type="match status" value="1"/>
</dbReference>
<dbReference type="InterPro" id="IPR014710">
    <property type="entry name" value="RmlC-like_jellyroll"/>
</dbReference>
<comment type="caution">
    <text evidence="3">The sequence shown here is derived from an EMBL/GenBank/DDBJ whole genome shotgun (WGS) entry which is preliminary data.</text>
</comment>
<dbReference type="CDD" id="cd00038">
    <property type="entry name" value="CAP_ED"/>
    <property type="match status" value="1"/>
</dbReference>
<proteinExistence type="predicted"/>
<evidence type="ECO:0000313" key="3">
    <source>
        <dbReference type="EMBL" id="OHT13164.1"/>
    </source>
</evidence>
<dbReference type="Gene3D" id="1.10.287.70">
    <property type="match status" value="1"/>
</dbReference>
<dbReference type="AlphaFoldDB" id="A0A1J4KTS3"/>
<dbReference type="InterPro" id="IPR018490">
    <property type="entry name" value="cNMP-bd_dom_sf"/>
</dbReference>
<keyword evidence="1" id="KW-0472">Membrane</keyword>
<dbReference type="InterPro" id="IPR013099">
    <property type="entry name" value="K_chnl_dom"/>
</dbReference>
<keyword evidence="1" id="KW-0812">Transmembrane</keyword>
<dbReference type="PANTHER" id="PTHR10217">
    <property type="entry name" value="VOLTAGE AND LIGAND GATED POTASSIUM CHANNEL"/>
    <property type="match status" value="1"/>
</dbReference>
<dbReference type="InterPro" id="IPR050818">
    <property type="entry name" value="KCNH_animal-type"/>
</dbReference>
<dbReference type="Proteomes" id="UP000179807">
    <property type="component" value="Unassembled WGS sequence"/>
</dbReference>
<name>A0A1J4KTS3_9EUKA</name>
<accession>A0A1J4KTS3</accession>
<keyword evidence="4" id="KW-1185">Reference proteome</keyword>
<dbReference type="PROSITE" id="PS50042">
    <property type="entry name" value="CNMP_BINDING_3"/>
    <property type="match status" value="1"/>
</dbReference>
<dbReference type="GO" id="GO:0005249">
    <property type="term" value="F:voltage-gated potassium channel activity"/>
    <property type="evidence" value="ECO:0007669"/>
    <property type="project" value="TreeGrafter"/>
</dbReference>
<feature type="transmembrane region" description="Helical" evidence="1">
    <location>
        <begin position="194"/>
        <end position="218"/>
    </location>
</feature>
<protein>
    <submittedName>
        <fullName evidence="3">Cation channel family protein</fullName>
    </submittedName>
</protein>
<dbReference type="OrthoDB" id="426293at2759"/>
<gene>
    <name evidence="3" type="ORF">TRFO_16834</name>
</gene>
<dbReference type="PANTHER" id="PTHR10217:SF435">
    <property type="entry name" value="POTASSIUM VOLTAGE-GATED CHANNEL PROTEIN EAG"/>
    <property type="match status" value="1"/>
</dbReference>
<evidence type="ECO:0000259" key="2">
    <source>
        <dbReference type="PROSITE" id="PS50042"/>
    </source>
</evidence>
<evidence type="ECO:0000256" key="1">
    <source>
        <dbReference type="SAM" id="Phobius"/>
    </source>
</evidence>
<dbReference type="InterPro" id="IPR000595">
    <property type="entry name" value="cNMP-bd_dom"/>
</dbReference>
<dbReference type="VEuPathDB" id="TrichDB:TRFO_16834"/>